<protein>
    <submittedName>
        <fullName evidence="2">Uncharacterized protein</fullName>
    </submittedName>
</protein>
<proteinExistence type="predicted"/>
<dbReference type="Proteomes" id="UP000541444">
    <property type="component" value="Unassembled WGS sequence"/>
</dbReference>
<comment type="caution">
    <text evidence="2">The sequence shown here is derived from an EMBL/GenBank/DDBJ whole genome shotgun (WGS) entry which is preliminary data.</text>
</comment>
<evidence type="ECO:0000313" key="3">
    <source>
        <dbReference type="Proteomes" id="UP000541444"/>
    </source>
</evidence>
<evidence type="ECO:0000256" key="1">
    <source>
        <dbReference type="SAM" id="MobiDB-lite"/>
    </source>
</evidence>
<dbReference type="AlphaFoldDB" id="A0A7J7LFM2"/>
<gene>
    <name evidence="2" type="ORF">GIB67_021188</name>
</gene>
<feature type="compositionally biased region" description="Basic and acidic residues" evidence="1">
    <location>
        <begin position="9"/>
        <end position="23"/>
    </location>
</feature>
<keyword evidence="3" id="KW-1185">Reference proteome</keyword>
<sequence>MQDLTMSSAKEECNGTDDELKFESDEDEEYRIVPYEPPEKLHCFPNRDVVRSLQATGWIESQHYIVGYHVNYDAYWRHVSHGALMSGIARCGSIDILGLGTLTAEVTFLHVEFFTEDFFTQDTKIPPPQLGDYPRWIIEFGSPHGTTWHTIPSIATTSTVYVPRGIPFDMTEVMQKLTLDRTLDLEARYLHDESHITHLIVDLKRAKGRLSQFNGYLDGDGIVVDWVDDKGEAGNYQAGTSRGRV</sequence>
<reference evidence="2 3" key="1">
    <citation type="journal article" date="2020" name="IScience">
        <title>Genome Sequencing of the Endangered Kingdonia uniflora (Circaeasteraceae, Ranunculales) Reveals Potential Mechanisms of Evolutionary Specialization.</title>
        <authorList>
            <person name="Sun Y."/>
            <person name="Deng T."/>
            <person name="Zhang A."/>
            <person name="Moore M.J."/>
            <person name="Landis J.B."/>
            <person name="Lin N."/>
            <person name="Zhang H."/>
            <person name="Zhang X."/>
            <person name="Huang J."/>
            <person name="Zhang X."/>
            <person name="Sun H."/>
            <person name="Wang H."/>
        </authorList>
    </citation>
    <scope>NUCLEOTIDE SEQUENCE [LARGE SCALE GENOMIC DNA]</scope>
    <source>
        <strain evidence="2">TB1705</strain>
        <tissue evidence="2">Leaf</tissue>
    </source>
</reference>
<evidence type="ECO:0000313" key="2">
    <source>
        <dbReference type="EMBL" id="KAF6141372.1"/>
    </source>
</evidence>
<feature type="region of interest" description="Disordered" evidence="1">
    <location>
        <begin position="1"/>
        <end position="27"/>
    </location>
</feature>
<dbReference type="EMBL" id="JACGCM010002327">
    <property type="protein sequence ID" value="KAF6141372.1"/>
    <property type="molecule type" value="Genomic_DNA"/>
</dbReference>
<name>A0A7J7LFM2_9MAGN</name>
<accession>A0A7J7LFM2</accession>
<organism evidence="2 3">
    <name type="scientific">Kingdonia uniflora</name>
    <dbReference type="NCBI Taxonomy" id="39325"/>
    <lineage>
        <taxon>Eukaryota</taxon>
        <taxon>Viridiplantae</taxon>
        <taxon>Streptophyta</taxon>
        <taxon>Embryophyta</taxon>
        <taxon>Tracheophyta</taxon>
        <taxon>Spermatophyta</taxon>
        <taxon>Magnoliopsida</taxon>
        <taxon>Ranunculales</taxon>
        <taxon>Circaeasteraceae</taxon>
        <taxon>Kingdonia</taxon>
    </lineage>
</organism>